<gene>
    <name evidence="2" type="ORF">F4V44_18385</name>
</gene>
<sequence>MLRFIFQFCIASGAFLFSFLAAWYEGSALLNRPSEWRNSTPITQWMVGHVHESSDILQWDFFIYAAQYRPTFPMIMIVSGLYLLILLGNLLFKKVRKWFAFYLFIISGVLFSLGYFSFGSLTDGGQKMFGLFTVCGLFCLLTGLITYLTVTIRIKRMKTE</sequence>
<dbReference type="InterPro" id="IPR025440">
    <property type="entry name" value="DUF4306"/>
</dbReference>
<organism evidence="2 3">
    <name type="scientific">Niallia endozanthoxylica</name>
    <dbReference type="NCBI Taxonomy" id="2036016"/>
    <lineage>
        <taxon>Bacteria</taxon>
        <taxon>Bacillati</taxon>
        <taxon>Bacillota</taxon>
        <taxon>Bacilli</taxon>
        <taxon>Bacillales</taxon>
        <taxon>Bacillaceae</taxon>
        <taxon>Niallia</taxon>
    </lineage>
</organism>
<protein>
    <submittedName>
        <fullName evidence="2">DUF4306 domain-containing protein</fullName>
    </submittedName>
</protein>
<keyword evidence="1" id="KW-0812">Transmembrane</keyword>
<dbReference type="Proteomes" id="UP000326671">
    <property type="component" value="Unassembled WGS sequence"/>
</dbReference>
<feature type="transmembrane region" description="Helical" evidence="1">
    <location>
        <begin position="5"/>
        <end position="24"/>
    </location>
</feature>
<feature type="transmembrane region" description="Helical" evidence="1">
    <location>
        <begin position="99"/>
        <end position="118"/>
    </location>
</feature>
<dbReference type="OrthoDB" id="2721142at2"/>
<name>A0A5J5HNZ8_9BACI</name>
<dbReference type="EMBL" id="VYKL01000028">
    <property type="protein sequence ID" value="KAA9021102.1"/>
    <property type="molecule type" value="Genomic_DNA"/>
</dbReference>
<accession>A0A5J5HNZ8</accession>
<proteinExistence type="predicted"/>
<keyword evidence="1" id="KW-1133">Transmembrane helix</keyword>
<dbReference type="AlphaFoldDB" id="A0A5J5HNZ8"/>
<feature type="transmembrane region" description="Helical" evidence="1">
    <location>
        <begin position="130"/>
        <end position="150"/>
    </location>
</feature>
<dbReference type="RefSeq" id="WP_150441476.1">
    <property type="nucleotide sequence ID" value="NZ_VYKL01000028.1"/>
</dbReference>
<reference evidence="2 3" key="1">
    <citation type="submission" date="2019-09" db="EMBL/GenBank/DDBJ databases">
        <title>Whole genome sequences of isolates from the Mars Exploration Rovers.</title>
        <authorList>
            <person name="Seuylemezian A."/>
            <person name="Vaishampayan P."/>
        </authorList>
    </citation>
    <scope>NUCLEOTIDE SEQUENCE [LARGE SCALE GENOMIC DNA]</scope>
    <source>
        <strain evidence="2 3">MER_TA_151</strain>
    </source>
</reference>
<evidence type="ECO:0000313" key="3">
    <source>
        <dbReference type="Proteomes" id="UP000326671"/>
    </source>
</evidence>
<keyword evidence="3" id="KW-1185">Reference proteome</keyword>
<keyword evidence="1" id="KW-0472">Membrane</keyword>
<comment type="caution">
    <text evidence="2">The sequence shown here is derived from an EMBL/GenBank/DDBJ whole genome shotgun (WGS) entry which is preliminary data.</text>
</comment>
<evidence type="ECO:0000256" key="1">
    <source>
        <dbReference type="SAM" id="Phobius"/>
    </source>
</evidence>
<feature type="transmembrane region" description="Helical" evidence="1">
    <location>
        <begin position="72"/>
        <end position="92"/>
    </location>
</feature>
<dbReference type="Pfam" id="PF14154">
    <property type="entry name" value="DUF4306"/>
    <property type="match status" value="1"/>
</dbReference>
<evidence type="ECO:0000313" key="2">
    <source>
        <dbReference type="EMBL" id="KAA9021102.1"/>
    </source>
</evidence>